<proteinExistence type="predicted"/>
<evidence type="ECO:0000313" key="3">
    <source>
        <dbReference type="Proteomes" id="UP001630127"/>
    </source>
</evidence>
<gene>
    <name evidence="2" type="ORF">ACH5RR_031176</name>
</gene>
<comment type="caution">
    <text evidence="2">The sequence shown here is derived from an EMBL/GenBank/DDBJ whole genome shotgun (WGS) entry which is preliminary data.</text>
</comment>
<sequence length="124" mass="12775">MKVNNLRSFRDSLRLRLITADEAGKEPDGANAESGPTEETSSGFGGLGFEGIVGMVEDPGEGKRGAISGDNSVYGDNGGFAVCNVVGAAEILGILGDKDSEGETCAKVGHSLIIAESITNSWRV</sequence>
<organism evidence="2 3">
    <name type="scientific">Cinchona calisaya</name>
    <dbReference type="NCBI Taxonomy" id="153742"/>
    <lineage>
        <taxon>Eukaryota</taxon>
        <taxon>Viridiplantae</taxon>
        <taxon>Streptophyta</taxon>
        <taxon>Embryophyta</taxon>
        <taxon>Tracheophyta</taxon>
        <taxon>Spermatophyta</taxon>
        <taxon>Magnoliopsida</taxon>
        <taxon>eudicotyledons</taxon>
        <taxon>Gunneridae</taxon>
        <taxon>Pentapetalae</taxon>
        <taxon>asterids</taxon>
        <taxon>lamiids</taxon>
        <taxon>Gentianales</taxon>
        <taxon>Rubiaceae</taxon>
        <taxon>Cinchonoideae</taxon>
        <taxon>Cinchoneae</taxon>
        <taxon>Cinchona</taxon>
    </lineage>
</organism>
<feature type="region of interest" description="Disordered" evidence="1">
    <location>
        <begin position="20"/>
        <end position="50"/>
    </location>
</feature>
<dbReference type="EMBL" id="JBJUIK010000013">
    <property type="protein sequence ID" value="KAL3505794.1"/>
    <property type="molecule type" value="Genomic_DNA"/>
</dbReference>
<dbReference type="Proteomes" id="UP001630127">
    <property type="component" value="Unassembled WGS sequence"/>
</dbReference>
<accession>A0ABD2YIG1</accession>
<protein>
    <submittedName>
        <fullName evidence="2">Uncharacterized protein</fullName>
    </submittedName>
</protein>
<keyword evidence="3" id="KW-1185">Reference proteome</keyword>
<evidence type="ECO:0000313" key="2">
    <source>
        <dbReference type="EMBL" id="KAL3505794.1"/>
    </source>
</evidence>
<dbReference type="AlphaFoldDB" id="A0ABD2YIG1"/>
<name>A0ABD2YIG1_9GENT</name>
<evidence type="ECO:0000256" key="1">
    <source>
        <dbReference type="SAM" id="MobiDB-lite"/>
    </source>
</evidence>
<reference evidence="2 3" key="1">
    <citation type="submission" date="2024-11" db="EMBL/GenBank/DDBJ databases">
        <title>A near-complete genome assembly of Cinchona calisaya.</title>
        <authorList>
            <person name="Lian D.C."/>
            <person name="Zhao X.W."/>
            <person name="Wei L."/>
        </authorList>
    </citation>
    <scope>NUCLEOTIDE SEQUENCE [LARGE SCALE GENOMIC DNA]</scope>
    <source>
        <tissue evidence="2">Nenye</tissue>
    </source>
</reference>